<gene>
    <name evidence="1" type="ORF">ENW50_10565</name>
</gene>
<dbReference type="EMBL" id="DTKL01000065">
    <property type="protein sequence ID" value="HGY95106.1"/>
    <property type="molecule type" value="Genomic_DNA"/>
</dbReference>
<dbReference type="SUPFAM" id="SSF48726">
    <property type="entry name" value="Immunoglobulin"/>
    <property type="match status" value="1"/>
</dbReference>
<proteinExistence type="predicted"/>
<evidence type="ECO:0008006" key="2">
    <source>
        <dbReference type="Google" id="ProtNLM"/>
    </source>
</evidence>
<dbReference type="CDD" id="cd00096">
    <property type="entry name" value="Ig"/>
    <property type="match status" value="1"/>
</dbReference>
<organism evidence="1">
    <name type="scientific">Acidobacterium capsulatum</name>
    <dbReference type="NCBI Taxonomy" id="33075"/>
    <lineage>
        <taxon>Bacteria</taxon>
        <taxon>Pseudomonadati</taxon>
        <taxon>Acidobacteriota</taxon>
        <taxon>Terriglobia</taxon>
        <taxon>Terriglobales</taxon>
        <taxon>Acidobacteriaceae</taxon>
        <taxon>Acidobacterium</taxon>
    </lineage>
</organism>
<sequence>MTILTQPASQIAAIDRPATFKAFAVGEGTLTYQWSKNGTPIPGATSSTYTFPNVSLSDSGTTFQVTVTDQNGSLTSQSATLTAGARAPAIGDLRYLLWQQVDVPGFSQSPVQAGDVGAGSVKVPDAVGTPLGLGSDVCAPHTACTWSWSAAMLPPPMTGLTMRYKAGNLSDLNAELQSISGPNEVITSLALEPGYGQYGISWVQADQFTGFDYNLQITPLSQMQAVAAVDGEEGRVITAVAFDGSGNANLISYGWKGGQRTYEVKTMTVPATGIIAAATDLANAGYFISAFGGDDTIGWVLVGTRVKGDTLPRAIVVSTSSSTTNPSHPDNAHYTPVIRLGEPSIGFIGIAEQ</sequence>
<dbReference type="AlphaFoldDB" id="A0A7V4XUA6"/>
<comment type="caution">
    <text evidence="1">The sequence shown here is derived from an EMBL/GenBank/DDBJ whole genome shotgun (WGS) entry which is preliminary data.</text>
</comment>
<evidence type="ECO:0000313" key="1">
    <source>
        <dbReference type="EMBL" id="HGY95106.1"/>
    </source>
</evidence>
<name>A0A7V4XUA6_9BACT</name>
<dbReference type="InterPro" id="IPR036179">
    <property type="entry name" value="Ig-like_dom_sf"/>
</dbReference>
<accession>A0A7V4XUA6</accession>
<dbReference type="Pfam" id="PF13895">
    <property type="entry name" value="Ig_2"/>
    <property type="match status" value="1"/>
</dbReference>
<protein>
    <recommendedName>
        <fullName evidence="2">Ig-like domain-containing protein</fullName>
    </recommendedName>
</protein>
<reference evidence="1" key="1">
    <citation type="journal article" date="2020" name="mSystems">
        <title>Genome- and Community-Level Interaction Insights into Carbon Utilization and Element Cycling Functions of Hydrothermarchaeota in Hydrothermal Sediment.</title>
        <authorList>
            <person name="Zhou Z."/>
            <person name="Liu Y."/>
            <person name="Xu W."/>
            <person name="Pan J."/>
            <person name="Luo Z.H."/>
            <person name="Li M."/>
        </authorList>
    </citation>
    <scope>NUCLEOTIDE SEQUENCE [LARGE SCALE GENOMIC DNA]</scope>
    <source>
        <strain evidence="1">SpSt-855</strain>
    </source>
</reference>
<dbReference type="InterPro" id="IPR013783">
    <property type="entry name" value="Ig-like_fold"/>
</dbReference>
<dbReference type="Gene3D" id="2.60.40.10">
    <property type="entry name" value="Immunoglobulins"/>
    <property type="match status" value="1"/>
</dbReference>